<protein>
    <submittedName>
        <fullName evidence="2">Uncharacterized protein</fullName>
    </submittedName>
</protein>
<keyword evidence="1" id="KW-0472">Membrane</keyword>
<evidence type="ECO:0000256" key="1">
    <source>
        <dbReference type="SAM" id="Phobius"/>
    </source>
</evidence>
<keyword evidence="1" id="KW-1133">Transmembrane helix</keyword>
<dbReference type="EMBL" id="JAGHQM010000961">
    <property type="protein sequence ID" value="KAH0556955.1"/>
    <property type="molecule type" value="Genomic_DNA"/>
</dbReference>
<feature type="transmembrane region" description="Helical" evidence="1">
    <location>
        <begin position="26"/>
        <end position="45"/>
    </location>
</feature>
<accession>A0A9P8L9H7</accession>
<reference evidence="2" key="1">
    <citation type="submission" date="2021-03" db="EMBL/GenBank/DDBJ databases">
        <title>Comparative genomics and phylogenomic investigation of the class Geoglossomycetes provide insights into ecological specialization and systematics.</title>
        <authorList>
            <person name="Melie T."/>
            <person name="Pirro S."/>
            <person name="Miller A.N."/>
            <person name="Quandt A."/>
        </authorList>
    </citation>
    <scope>NUCLEOTIDE SEQUENCE</scope>
    <source>
        <strain evidence="2">CAQ_001_2017</strain>
    </source>
</reference>
<feature type="transmembrane region" description="Helical" evidence="1">
    <location>
        <begin position="141"/>
        <end position="161"/>
    </location>
</feature>
<organism evidence="2 3">
    <name type="scientific">Trichoglossum hirsutum</name>
    <dbReference type="NCBI Taxonomy" id="265104"/>
    <lineage>
        <taxon>Eukaryota</taxon>
        <taxon>Fungi</taxon>
        <taxon>Dikarya</taxon>
        <taxon>Ascomycota</taxon>
        <taxon>Pezizomycotina</taxon>
        <taxon>Geoglossomycetes</taxon>
        <taxon>Geoglossales</taxon>
        <taxon>Geoglossaceae</taxon>
        <taxon>Trichoglossum</taxon>
    </lineage>
</organism>
<proteinExistence type="predicted"/>
<keyword evidence="1" id="KW-0812">Transmembrane</keyword>
<sequence length="179" mass="19698">MAHGVNGDEPRIAHIPNTTISKLAPFSALIISIIFVVYFVIKYYVLEGFLLRRIYGSTYTNLDNVNSRGFVNHHIAGATKITILIMAAYPFIAVAMGIRSLHSPYARGSPVKLGDILVVAAQMLIAMYVFELIYRPKVSPIAVLHHVGTIMVGQAAIAISINPLQEKDATIEFILCCVW</sequence>
<dbReference type="Proteomes" id="UP000750711">
    <property type="component" value="Unassembled WGS sequence"/>
</dbReference>
<dbReference type="AlphaFoldDB" id="A0A9P8L9H7"/>
<keyword evidence="3" id="KW-1185">Reference proteome</keyword>
<feature type="transmembrane region" description="Helical" evidence="1">
    <location>
        <begin position="81"/>
        <end position="101"/>
    </location>
</feature>
<feature type="non-terminal residue" evidence="2">
    <location>
        <position position="179"/>
    </location>
</feature>
<feature type="transmembrane region" description="Helical" evidence="1">
    <location>
        <begin position="113"/>
        <end position="134"/>
    </location>
</feature>
<gene>
    <name evidence="2" type="ORF">GP486_005256</name>
</gene>
<evidence type="ECO:0000313" key="3">
    <source>
        <dbReference type="Proteomes" id="UP000750711"/>
    </source>
</evidence>
<comment type="caution">
    <text evidence="2">The sequence shown here is derived from an EMBL/GenBank/DDBJ whole genome shotgun (WGS) entry which is preliminary data.</text>
</comment>
<name>A0A9P8L9H7_9PEZI</name>
<evidence type="ECO:0000313" key="2">
    <source>
        <dbReference type="EMBL" id="KAH0556955.1"/>
    </source>
</evidence>